<comment type="caution">
    <text evidence="3">The sequence shown here is derived from an EMBL/GenBank/DDBJ whole genome shotgun (WGS) entry which is preliminary data.</text>
</comment>
<gene>
    <name evidence="3" type="ORF">LOD99_13852</name>
</gene>
<dbReference type="PROSITE" id="PS51125">
    <property type="entry name" value="NHL"/>
    <property type="match status" value="2"/>
</dbReference>
<dbReference type="PANTHER" id="PTHR24104:SF25">
    <property type="entry name" value="PROTEIN LIN-41"/>
    <property type="match status" value="1"/>
</dbReference>
<feature type="repeat" description="NHL" evidence="2">
    <location>
        <begin position="233"/>
        <end position="276"/>
    </location>
</feature>
<dbReference type="GO" id="GO:0000209">
    <property type="term" value="P:protein polyubiquitination"/>
    <property type="evidence" value="ECO:0007669"/>
    <property type="project" value="TreeGrafter"/>
</dbReference>
<evidence type="ECO:0000313" key="3">
    <source>
        <dbReference type="EMBL" id="KAI6661130.1"/>
    </source>
</evidence>
<reference evidence="3 4" key="1">
    <citation type="journal article" date="2023" name="BMC Biol.">
        <title>The compact genome of the sponge Oopsacas minuta (Hexactinellida) is lacking key metazoan core genes.</title>
        <authorList>
            <person name="Santini S."/>
            <person name="Schenkelaars Q."/>
            <person name="Jourda C."/>
            <person name="Duchesne M."/>
            <person name="Belahbib H."/>
            <person name="Rocher C."/>
            <person name="Selva M."/>
            <person name="Riesgo A."/>
            <person name="Vervoort M."/>
            <person name="Leys S.P."/>
            <person name="Kodjabachian L."/>
            <person name="Le Bivic A."/>
            <person name="Borchiellini C."/>
            <person name="Claverie J.M."/>
            <person name="Renard E."/>
        </authorList>
    </citation>
    <scope>NUCLEOTIDE SEQUENCE [LARGE SCALE GENOMIC DNA]</scope>
    <source>
        <strain evidence="3">SPO-2</strain>
    </source>
</reference>
<evidence type="ECO:0000313" key="4">
    <source>
        <dbReference type="Proteomes" id="UP001165289"/>
    </source>
</evidence>
<organism evidence="3 4">
    <name type="scientific">Oopsacas minuta</name>
    <dbReference type="NCBI Taxonomy" id="111878"/>
    <lineage>
        <taxon>Eukaryota</taxon>
        <taxon>Metazoa</taxon>
        <taxon>Porifera</taxon>
        <taxon>Hexactinellida</taxon>
        <taxon>Hexasterophora</taxon>
        <taxon>Lyssacinosida</taxon>
        <taxon>Leucopsacidae</taxon>
        <taxon>Oopsacas</taxon>
    </lineage>
</organism>
<dbReference type="AlphaFoldDB" id="A0AAV7KJM8"/>
<dbReference type="SUPFAM" id="SSF101898">
    <property type="entry name" value="NHL repeat"/>
    <property type="match status" value="1"/>
</dbReference>
<dbReference type="GO" id="GO:0061630">
    <property type="term" value="F:ubiquitin protein ligase activity"/>
    <property type="evidence" value="ECO:0007669"/>
    <property type="project" value="TreeGrafter"/>
</dbReference>
<dbReference type="GO" id="GO:0043161">
    <property type="term" value="P:proteasome-mediated ubiquitin-dependent protein catabolic process"/>
    <property type="evidence" value="ECO:0007669"/>
    <property type="project" value="TreeGrafter"/>
</dbReference>
<name>A0AAV7KJM8_9METZ</name>
<dbReference type="Gene3D" id="2.120.10.30">
    <property type="entry name" value="TolB, C-terminal domain"/>
    <property type="match status" value="2"/>
</dbReference>
<dbReference type="EMBL" id="JAKMXF010000022">
    <property type="protein sequence ID" value="KAI6661130.1"/>
    <property type="molecule type" value="Genomic_DNA"/>
</dbReference>
<evidence type="ECO:0000256" key="2">
    <source>
        <dbReference type="PROSITE-ProRule" id="PRU00504"/>
    </source>
</evidence>
<dbReference type="Proteomes" id="UP001165289">
    <property type="component" value="Unassembled WGS sequence"/>
</dbReference>
<protein>
    <submittedName>
        <fullName evidence="3">NHL repeat containing protein</fullName>
    </submittedName>
</protein>
<dbReference type="InterPro" id="IPR001258">
    <property type="entry name" value="NHL_repeat"/>
</dbReference>
<keyword evidence="4" id="KW-1185">Reference proteome</keyword>
<feature type="repeat" description="NHL" evidence="2">
    <location>
        <begin position="146"/>
        <end position="187"/>
    </location>
</feature>
<dbReference type="CDD" id="cd05819">
    <property type="entry name" value="NHL"/>
    <property type="match status" value="1"/>
</dbReference>
<sequence length="410" mass="46621">MVTQFPETIGVAHLPEPLEDIDPIAIKINQSIDKLIFLLNQRRGHLLAMLRDRREEMRAELVARQEMEEELVQIRQFVEGQIKHNKLHTMQNRMVAETEAKLAELHLNAPLLQEPRNYPTRDPSQPHPRMPAIPNYAAFQLPIVAVGKRGIAPGEFNSPKGVTIEPESGHIYVTDMDNNCIKIFSQAGHHLNLFGDRHLAKPWGILIHEDKIYVTDIEHQGILLFKLPDLTMIKRVGKRGSGSREFNNPLQPAISPNQHIYVPDRNNNRLQILTTNLEFKDSLQHQTMTNPMDIKFSNNEMFVLSADDNPCMHVFTLSGEKSRSFVTRGEGMQVTAANFFCVDGHNNIIISDYPGDKIKVFSPEGDLLHWIRHTYPTGILIANNSKLVCISRSADCLQIFSALFVVLAYY</sequence>
<keyword evidence="1" id="KW-0677">Repeat</keyword>
<dbReference type="GO" id="GO:0008270">
    <property type="term" value="F:zinc ion binding"/>
    <property type="evidence" value="ECO:0007669"/>
    <property type="project" value="UniProtKB-KW"/>
</dbReference>
<dbReference type="PANTHER" id="PTHR24104">
    <property type="entry name" value="E3 UBIQUITIN-PROTEIN LIGASE NHLRC1-RELATED"/>
    <property type="match status" value="1"/>
</dbReference>
<dbReference type="InterPro" id="IPR011042">
    <property type="entry name" value="6-blade_b-propeller_TolB-like"/>
</dbReference>
<proteinExistence type="predicted"/>
<accession>A0AAV7KJM8</accession>
<dbReference type="InterPro" id="IPR050952">
    <property type="entry name" value="TRIM-NHL_E3_ligases"/>
</dbReference>
<evidence type="ECO:0000256" key="1">
    <source>
        <dbReference type="ARBA" id="ARBA00022737"/>
    </source>
</evidence>
<dbReference type="Pfam" id="PF01436">
    <property type="entry name" value="NHL"/>
    <property type="match status" value="1"/>
</dbReference>